<dbReference type="GO" id="GO:0008360">
    <property type="term" value="P:regulation of cell shape"/>
    <property type="evidence" value="ECO:0007669"/>
    <property type="project" value="UniProtKB-KW"/>
</dbReference>
<dbReference type="NCBIfam" id="TIGR03426">
    <property type="entry name" value="shape_MreD"/>
    <property type="match status" value="1"/>
</dbReference>
<gene>
    <name evidence="9" type="ordered locus">AciX8_3932</name>
</gene>
<evidence type="ECO:0000256" key="1">
    <source>
        <dbReference type="ARBA" id="ARBA00004651"/>
    </source>
</evidence>
<evidence type="ECO:0000256" key="2">
    <source>
        <dbReference type="ARBA" id="ARBA00007776"/>
    </source>
</evidence>
<keyword evidence="6 8" id="KW-1133">Transmembrane helix</keyword>
<evidence type="ECO:0000313" key="9">
    <source>
        <dbReference type="EMBL" id="AEU38215.1"/>
    </source>
</evidence>
<feature type="transmembrane region" description="Helical" evidence="8">
    <location>
        <begin position="115"/>
        <end position="137"/>
    </location>
</feature>
<dbReference type="RefSeq" id="WP_014267086.1">
    <property type="nucleotide sequence ID" value="NC_016631.1"/>
</dbReference>
<comment type="subcellular location">
    <subcellularLocation>
        <location evidence="1">Cell membrane</location>
        <topology evidence="1">Multi-pass membrane protein</topology>
    </subcellularLocation>
</comment>
<feature type="transmembrane region" description="Helical" evidence="8">
    <location>
        <begin position="90"/>
        <end position="108"/>
    </location>
</feature>
<sequence length="174" mass="19297">MAEHSYTSRRELDQYAFHPAVTLLVPVVCILLQVVLPKTFPRLAILDLPLIAVIFFSVARRSQIAGTMTGTLIGLFQDGLTNHPFGVNGIAKGIIGYIAASIGFAVDVENLVNRILLNFCFSLLQSGLLYLIARWLLGDATVRLMPVHELIRAVSNTAVAIPLFYMLDRFRVRE</sequence>
<proteinExistence type="inferred from homology"/>
<dbReference type="InterPro" id="IPR007227">
    <property type="entry name" value="Cell_shape_determining_MreD"/>
</dbReference>
<dbReference type="EMBL" id="CP003130">
    <property type="protein sequence ID" value="AEU38215.1"/>
    <property type="molecule type" value="Genomic_DNA"/>
</dbReference>
<reference evidence="9 10" key="1">
    <citation type="submission" date="2011-11" db="EMBL/GenBank/DDBJ databases">
        <title>Complete sequence of Granulicella mallensis MP5ACTX8.</title>
        <authorList>
            <consortium name="US DOE Joint Genome Institute"/>
            <person name="Lucas S."/>
            <person name="Copeland A."/>
            <person name="Lapidus A."/>
            <person name="Cheng J.-F."/>
            <person name="Goodwin L."/>
            <person name="Pitluck S."/>
            <person name="Peters L."/>
            <person name="Lu M."/>
            <person name="Detter J.C."/>
            <person name="Han C."/>
            <person name="Tapia R."/>
            <person name="Land M."/>
            <person name="Hauser L."/>
            <person name="Kyrpides N."/>
            <person name="Ivanova N."/>
            <person name="Mikhailova N."/>
            <person name="Pagani I."/>
            <person name="Rawat S."/>
            <person name="Mannisto M."/>
            <person name="Haggblom M."/>
            <person name="Woyke T."/>
        </authorList>
    </citation>
    <scope>NUCLEOTIDE SEQUENCE [LARGE SCALE GENOMIC DNA]</scope>
    <source>
        <strain evidence="10">ATCC BAA-1857 / DSM 23137 / MP5ACTX8</strain>
    </source>
</reference>
<dbReference type="KEGG" id="gma:AciX8_3932"/>
<feature type="transmembrane region" description="Helical" evidence="8">
    <location>
        <begin position="43"/>
        <end position="59"/>
    </location>
</feature>
<keyword evidence="4 8" id="KW-0812">Transmembrane</keyword>
<dbReference type="HOGENOM" id="CLU_1551945_0_0_0"/>
<dbReference type="OrthoDB" id="121692at2"/>
<comment type="similarity">
    <text evidence="2">Belongs to the MreD family.</text>
</comment>
<name>G8P269_GRAMM</name>
<dbReference type="Proteomes" id="UP000007113">
    <property type="component" value="Chromosome"/>
</dbReference>
<accession>G8P269</accession>
<evidence type="ECO:0000256" key="3">
    <source>
        <dbReference type="ARBA" id="ARBA00022475"/>
    </source>
</evidence>
<feature type="transmembrane region" description="Helical" evidence="8">
    <location>
        <begin position="149"/>
        <end position="167"/>
    </location>
</feature>
<keyword evidence="5" id="KW-0133">Cell shape</keyword>
<dbReference type="STRING" id="682795.AciX8_3932"/>
<evidence type="ECO:0000256" key="7">
    <source>
        <dbReference type="ARBA" id="ARBA00023136"/>
    </source>
</evidence>
<dbReference type="GO" id="GO:0005886">
    <property type="term" value="C:plasma membrane"/>
    <property type="evidence" value="ECO:0007669"/>
    <property type="project" value="UniProtKB-SubCell"/>
</dbReference>
<evidence type="ECO:0000256" key="8">
    <source>
        <dbReference type="SAM" id="Phobius"/>
    </source>
</evidence>
<organism evidence="9 10">
    <name type="scientific">Granulicella mallensis (strain ATCC BAA-1857 / DSM 23137 / MP5ACTX8)</name>
    <dbReference type="NCBI Taxonomy" id="682795"/>
    <lineage>
        <taxon>Bacteria</taxon>
        <taxon>Pseudomonadati</taxon>
        <taxon>Acidobacteriota</taxon>
        <taxon>Terriglobia</taxon>
        <taxon>Terriglobales</taxon>
        <taxon>Acidobacteriaceae</taxon>
        <taxon>Granulicella</taxon>
    </lineage>
</organism>
<evidence type="ECO:0000313" key="10">
    <source>
        <dbReference type="Proteomes" id="UP000007113"/>
    </source>
</evidence>
<keyword evidence="7 8" id="KW-0472">Membrane</keyword>
<dbReference type="eggNOG" id="ENOG5032SDF">
    <property type="taxonomic scope" value="Bacteria"/>
</dbReference>
<feature type="transmembrane region" description="Helical" evidence="8">
    <location>
        <begin position="15"/>
        <end position="36"/>
    </location>
</feature>
<keyword evidence="3" id="KW-1003">Cell membrane</keyword>
<protein>
    <submittedName>
        <fullName evidence="9">Rod shape-determining protein MreD</fullName>
    </submittedName>
</protein>
<evidence type="ECO:0000256" key="5">
    <source>
        <dbReference type="ARBA" id="ARBA00022960"/>
    </source>
</evidence>
<dbReference type="Pfam" id="PF04093">
    <property type="entry name" value="MreD"/>
    <property type="match status" value="1"/>
</dbReference>
<evidence type="ECO:0000256" key="4">
    <source>
        <dbReference type="ARBA" id="ARBA00022692"/>
    </source>
</evidence>
<dbReference type="AlphaFoldDB" id="G8P269"/>
<evidence type="ECO:0000256" key="6">
    <source>
        <dbReference type="ARBA" id="ARBA00022989"/>
    </source>
</evidence>
<keyword evidence="10" id="KW-1185">Reference proteome</keyword>